<proteinExistence type="predicted"/>
<evidence type="ECO:0000313" key="2">
    <source>
        <dbReference type="EMBL" id="CAG9329656.1"/>
    </source>
</evidence>
<comment type="caution">
    <text evidence="2">The sequence shown here is derived from an EMBL/GenBank/DDBJ whole genome shotgun (WGS) entry which is preliminary data.</text>
</comment>
<dbReference type="Pfam" id="PF10453">
    <property type="entry name" value="NUFIP1"/>
    <property type="match status" value="1"/>
</dbReference>
<evidence type="ECO:0000313" key="3">
    <source>
        <dbReference type="Proteomes" id="UP001162131"/>
    </source>
</evidence>
<dbReference type="PANTHER" id="PTHR13309:SF0">
    <property type="entry name" value="FMR1-INTERACTING PROTEIN NUFIP1"/>
    <property type="match status" value="1"/>
</dbReference>
<keyword evidence="3" id="KW-1185">Reference proteome</keyword>
<dbReference type="InterPro" id="IPR039136">
    <property type="entry name" value="NUFIP1-like"/>
</dbReference>
<dbReference type="GO" id="GO:0003723">
    <property type="term" value="F:RNA binding"/>
    <property type="evidence" value="ECO:0007669"/>
    <property type="project" value="InterPro"/>
</dbReference>
<evidence type="ECO:0000259" key="1">
    <source>
        <dbReference type="Pfam" id="PF10453"/>
    </source>
</evidence>
<organism evidence="2 3">
    <name type="scientific">Blepharisma stoltei</name>
    <dbReference type="NCBI Taxonomy" id="1481888"/>
    <lineage>
        <taxon>Eukaryota</taxon>
        <taxon>Sar</taxon>
        <taxon>Alveolata</taxon>
        <taxon>Ciliophora</taxon>
        <taxon>Postciliodesmatophora</taxon>
        <taxon>Heterotrichea</taxon>
        <taxon>Heterotrichida</taxon>
        <taxon>Blepharismidae</taxon>
        <taxon>Blepharisma</taxon>
    </lineage>
</organism>
<sequence>MYYLPYIVLPPVPPPPPPDPPSPPREIHIDPVLDTPEEIAKWIASRKRNFPSKKNVIKKEMKEKEKEERGDLSKFELRMRKRLALIRKINKREEERQGQNPFLKYMSLRKKLLNNQILTEQRLLLQCIRYCVKHNFLQE</sequence>
<name>A0AAU9JPA5_9CILI</name>
<accession>A0AAU9JPA5</accession>
<reference evidence="2" key="1">
    <citation type="submission" date="2021-09" db="EMBL/GenBank/DDBJ databases">
        <authorList>
            <consortium name="AG Swart"/>
            <person name="Singh M."/>
            <person name="Singh A."/>
            <person name="Seah K."/>
            <person name="Emmerich C."/>
        </authorList>
    </citation>
    <scope>NUCLEOTIDE SEQUENCE</scope>
    <source>
        <strain evidence="2">ATCC30299</strain>
    </source>
</reference>
<feature type="domain" description="FMR1-interacting protein 1 conserved" evidence="1">
    <location>
        <begin position="31"/>
        <end position="71"/>
    </location>
</feature>
<dbReference type="PANTHER" id="PTHR13309">
    <property type="entry name" value="NUCLEAR FRAGILE X MENTAL RETARDATION PROTEIN INTERACTING PROTEIN 1"/>
    <property type="match status" value="1"/>
</dbReference>
<dbReference type="GO" id="GO:0005634">
    <property type="term" value="C:nucleus"/>
    <property type="evidence" value="ECO:0007669"/>
    <property type="project" value="TreeGrafter"/>
</dbReference>
<dbReference type="AlphaFoldDB" id="A0AAU9JPA5"/>
<dbReference type="Proteomes" id="UP001162131">
    <property type="component" value="Unassembled WGS sequence"/>
</dbReference>
<dbReference type="EMBL" id="CAJZBQ010000048">
    <property type="protein sequence ID" value="CAG9329656.1"/>
    <property type="molecule type" value="Genomic_DNA"/>
</dbReference>
<dbReference type="GO" id="GO:0000492">
    <property type="term" value="P:box C/D snoRNP assembly"/>
    <property type="evidence" value="ECO:0007669"/>
    <property type="project" value="TreeGrafter"/>
</dbReference>
<dbReference type="InterPro" id="IPR019496">
    <property type="entry name" value="NUFIP1_cons_dom"/>
</dbReference>
<gene>
    <name evidence="2" type="ORF">BSTOLATCC_MIC49280</name>
</gene>
<protein>
    <recommendedName>
        <fullName evidence="1">FMR1-interacting protein 1 conserved domain-containing protein</fullName>
    </recommendedName>
</protein>